<dbReference type="Pfam" id="PF18758">
    <property type="entry name" value="KDZ"/>
    <property type="match status" value="1"/>
</dbReference>
<dbReference type="GeneID" id="18836688"/>
<dbReference type="KEGG" id="dsq:DICSQDRAFT_147842"/>
<protein>
    <submittedName>
        <fullName evidence="1">Uncharacterized protein</fullName>
    </submittedName>
</protein>
<dbReference type="InterPro" id="IPR040521">
    <property type="entry name" value="KDZ"/>
</dbReference>
<sequence>MALVCRHDVVLFLVNIDTAGEQQKYGVALVDHLFTLLPEKATVVIYYDIGCVLDQSLRRFDILPDSMMSRLLFATSVMHAYGHQWACQLVYNPRLRVGLGLTEGEGTERIWSKFRKLIGVTRSSARNRPVRENLSGWIRSRLKNGIDARAKAAEKDLCKIQVPVTELREQWSQQQVAQLSVRAHAPSRLKRKLDAVLNLQTELNAIDSYFQHVQKAISQESDNPEVFHFLDSLRRTHEKTLSKVEGLYTLLNVAGSFPEIQGLPLEFVRTLLLARDLKMNIRTKLHQQTRKAISKRTPALMTAIRKFNKYRAELAKLHDPAWNFPLPNSLPEELNAPRDDVGLLTDVWVTRVSPTVPRWLDDTDIRTGIRAVLAKDRCEEEHRTLEMEANNLCRTYGLNLAAVELAIRLPASMYMYLLRY</sequence>
<name>R7SWB4_DICSQ</name>
<dbReference type="RefSeq" id="XP_007366789.1">
    <property type="nucleotide sequence ID" value="XM_007366727.1"/>
</dbReference>
<evidence type="ECO:0000313" key="2">
    <source>
        <dbReference type="Proteomes" id="UP000053319"/>
    </source>
</evidence>
<dbReference type="EMBL" id="JH719416">
    <property type="protein sequence ID" value="EJF60371.1"/>
    <property type="molecule type" value="Genomic_DNA"/>
</dbReference>
<organism evidence="1 2">
    <name type="scientific">Dichomitus squalens (strain LYAD-421)</name>
    <name type="common">Western red white-rot fungus</name>
    <dbReference type="NCBI Taxonomy" id="732165"/>
    <lineage>
        <taxon>Eukaryota</taxon>
        <taxon>Fungi</taxon>
        <taxon>Dikarya</taxon>
        <taxon>Basidiomycota</taxon>
        <taxon>Agaricomycotina</taxon>
        <taxon>Agaricomycetes</taxon>
        <taxon>Polyporales</taxon>
        <taxon>Polyporaceae</taxon>
        <taxon>Dichomitus</taxon>
    </lineage>
</organism>
<dbReference type="OrthoDB" id="3265112at2759"/>
<reference evidence="1 2" key="1">
    <citation type="journal article" date="2012" name="Science">
        <title>The Paleozoic origin of enzymatic lignin decomposition reconstructed from 31 fungal genomes.</title>
        <authorList>
            <person name="Floudas D."/>
            <person name="Binder M."/>
            <person name="Riley R."/>
            <person name="Barry K."/>
            <person name="Blanchette R.A."/>
            <person name="Henrissat B."/>
            <person name="Martinez A.T."/>
            <person name="Otillar R."/>
            <person name="Spatafora J.W."/>
            <person name="Yadav J.S."/>
            <person name="Aerts A."/>
            <person name="Benoit I."/>
            <person name="Boyd A."/>
            <person name="Carlson A."/>
            <person name="Copeland A."/>
            <person name="Coutinho P.M."/>
            <person name="de Vries R.P."/>
            <person name="Ferreira P."/>
            <person name="Findley K."/>
            <person name="Foster B."/>
            <person name="Gaskell J."/>
            <person name="Glotzer D."/>
            <person name="Gorecki P."/>
            <person name="Heitman J."/>
            <person name="Hesse C."/>
            <person name="Hori C."/>
            <person name="Igarashi K."/>
            <person name="Jurgens J.A."/>
            <person name="Kallen N."/>
            <person name="Kersten P."/>
            <person name="Kohler A."/>
            <person name="Kuees U."/>
            <person name="Kumar T.K.A."/>
            <person name="Kuo A."/>
            <person name="LaButti K."/>
            <person name="Larrondo L.F."/>
            <person name="Lindquist E."/>
            <person name="Ling A."/>
            <person name="Lombard V."/>
            <person name="Lucas S."/>
            <person name="Lundell T."/>
            <person name="Martin R."/>
            <person name="McLaughlin D.J."/>
            <person name="Morgenstern I."/>
            <person name="Morin E."/>
            <person name="Murat C."/>
            <person name="Nagy L.G."/>
            <person name="Nolan M."/>
            <person name="Ohm R.A."/>
            <person name="Patyshakuliyeva A."/>
            <person name="Rokas A."/>
            <person name="Ruiz-Duenas F.J."/>
            <person name="Sabat G."/>
            <person name="Salamov A."/>
            <person name="Samejima M."/>
            <person name="Schmutz J."/>
            <person name="Slot J.C."/>
            <person name="St John F."/>
            <person name="Stenlid J."/>
            <person name="Sun H."/>
            <person name="Sun S."/>
            <person name="Syed K."/>
            <person name="Tsang A."/>
            <person name="Wiebenga A."/>
            <person name="Young D."/>
            <person name="Pisabarro A."/>
            <person name="Eastwood D.C."/>
            <person name="Martin F."/>
            <person name="Cullen D."/>
            <person name="Grigoriev I.V."/>
            <person name="Hibbett D.S."/>
        </authorList>
    </citation>
    <scope>NUCLEOTIDE SEQUENCE [LARGE SCALE GENOMIC DNA]</scope>
    <source>
        <strain evidence="1 2">LYAD-421 SS1</strain>
    </source>
</reference>
<proteinExistence type="predicted"/>
<evidence type="ECO:0000313" key="1">
    <source>
        <dbReference type="EMBL" id="EJF60371.1"/>
    </source>
</evidence>
<dbReference type="HOGENOM" id="CLU_004552_9_2_1"/>
<dbReference type="PANTHER" id="PTHR33096:SF1">
    <property type="entry name" value="CXC1-LIKE CYSTEINE CLUSTER ASSOCIATED WITH KDZ TRANSPOSASES DOMAIN-CONTAINING PROTEIN"/>
    <property type="match status" value="1"/>
</dbReference>
<dbReference type="AlphaFoldDB" id="R7SWB4"/>
<dbReference type="PANTHER" id="PTHR33096">
    <property type="entry name" value="CXC2 DOMAIN-CONTAINING PROTEIN"/>
    <property type="match status" value="1"/>
</dbReference>
<accession>R7SWB4</accession>
<gene>
    <name evidence="1" type="ORF">DICSQDRAFT_147842</name>
</gene>
<dbReference type="OMA" id="TERIWSK"/>
<dbReference type="Proteomes" id="UP000053319">
    <property type="component" value="Unassembled WGS sequence"/>
</dbReference>